<keyword evidence="19" id="KW-1185">Reference proteome</keyword>
<comment type="catalytic activity">
    <reaction evidence="1">
        <text>ATP + protein L-histidine = ADP + protein N-phospho-L-histidine.</text>
        <dbReference type="EC" id="2.7.13.3"/>
    </reaction>
</comment>
<dbReference type="PANTHER" id="PTHR44936:SF5">
    <property type="entry name" value="SENSOR HISTIDINE KINASE ENVZ"/>
    <property type="match status" value="1"/>
</dbReference>
<comment type="caution">
    <text evidence="18">The sequence shown here is derived from an EMBL/GenBank/DDBJ whole genome shotgun (WGS) entry which is preliminary data.</text>
</comment>
<evidence type="ECO:0000259" key="17">
    <source>
        <dbReference type="PROSITE" id="PS50885"/>
    </source>
</evidence>
<evidence type="ECO:0000256" key="4">
    <source>
        <dbReference type="ARBA" id="ARBA00022475"/>
    </source>
</evidence>
<evidence type="ECO:0000256" key="5">
    <source>
        <dbReference type="ARBA" id="ARBA00022519"/>
    </source>
</evidence>
<dbReference type="PANTHER" id="PTHR44936">
    <property type="entry name" value="SENSOR PROTEIN CREC"/>
    <property type="match status" value="1"/>
</dbReference>
<evidence type="ECO:0000256" key="7">
    <source>
        <dbReference type="ARBA" id="ARBA00022679"/>
    </source>
</evidence>
<keyword evidence="8 15" id="KW-0812">Transmembrane</keyword>
<reference evidence="18 19" key="2">
    <citation type="submission" date="2020-11" db="EMBL/GenBank/DDBJ databases">
        <title>Description of novel Gluconobacter species.</title>
        <authorList>
            <person name="Cleenwerck I."/>
            <person name="Cnockaert M."/>
            <person name="Borremans W."/>
            <person name="Wieme A.D."/>
            <person name="De Vuyst L."/>
            <person name="Vandamme P."/>
        </authorList>
    </citation>
    <scope>NUCLEOTIDE SEQUENCE [LARGE SCALE GENOMIC DNA]</scope>
    <source>
        <strain evidence="18 19">LMG 1745</strain>
    </source>
</reference>
<dbReference type="InterPro" id="IPR036097">
    <property type="entry name" value="HisK_dim/P_sf"/>
</dbReference>
<organism evidence="18 19">
    <name type="scientific">Gluconobacter cadivus</name>
    <dbReference type="NCBI Taxonomy" id="2728101"/>
    <lineage>
        <taxon>Bacteria</taxon>
        <taxon>Pseudomonadati</taxon>
        <taxon>Pseudomonadota</taxon>
        <taxon>Alphaproteobacteria</taxon>
        <taxon>Acetobacterales</taxon>
        <taxon>Acetobacteraceae</taxon>
        <taxon>Gluconobacter</taxon>
    </lineage>
</organism>
<evidence type="ECO:0000313" key="18">
    <source>
        <dbReference type="EMBL" id="MBF0888815.1"/>
    </source>
</evidence>
<dbReference type="SMART" id="SM00387">
    <property type="entry name" value="HATPase_c"/>
    <property type="match status" value="1"/>
</dbReference>
<proteinExistence type="predicted"/>
<dbReference type="Gene3D" id="1.10.287.130">
    <property type="match status" value="1"/>
</dbReference>
<evidence type="ECO:0000256" key="2">
    <source>
        <dbReference type="ARBA" id="ARBA00004429"/>
    </source>
</evidence>
<dbReference type="SUPFAM" id="SSF47384">
    <property type="entry name" value="Homodimeric domain of signal transducing histidine kinase"/>
    <property type="match status" value="1"/>
</dbReference>
<keyword evidence="5" id="KW-0997">Cell inner membrane</keyword>
<dbReference type="SUPFAM" id="SSF55874">
    <property type="entry name" value="ATPase domain of HSP90 chaperone/DNA topoisomerase II/histidine kinase"/>
    <property type="match status" value="1"/>
</dbReference>
<dbReference type="SMART" id="SM00304">
    <property type="entry name" value="HAMP"/>
    <property type="match status" value="1"/>
</dbReference>
<evidence type="ECO:0000256" key="14">
    <source>
        <dbReference type="ARBA" id="ARBA00023136"/>
    </source>
</evidence>
<dbReference type="InterPro" id="IPR003594">
    <property type="entry name" value="HATPase_dom"/>
</dbReference>
<gene>
    <name evidence="18" type="ORF">HKD19_09675</name>
</gene>
<dbReference type="EC" id="2.7.13.3" evidence="3"/>
<protein>
    <recommendedName>
        <fullName evidence="3">histidine kinase</fullName>
        <ecNumber evidence="3">2.7.13.3</ecNumber>
    </recommendedName>
</protein>
<dbReference type="EMBL" id="JABCQH010000007">
    <property type="protein sequence ID" value="MBF0888815.1"/>
    <property type="molecule type" value="Genomic_DNA"/>
</dbReference>
<dbReference type="Gene3D" id="3.30.565.10">
    <property type="entry name" value="Histidine kinase-like ATPase, C-terminal domain"/>
    <property type="match status" value="1"/>
</dbReference>
<evidence type="ECO:0000256" key="6">
    <source>
        <dbReference type="ARBA" id="ARBA00022553"/>
    </source>
</evidence>
<evidence type="ECO:0000259" key="16">
    <source>
        <dbReference type="PROSITE" id="PS50109"/>
    </source>
</evidence>
<sequence length="469" mass="51878">MTRLRWFEDTITRRLVTTVALAAATTVGLLQLFFLFGGHWAQPNIEQTGLLQEVAAITRVITAAPAAVRPKIAQAASTEGFQFKWFAADSRTAEMLKTAHYNPYEVQMGHDIIASLIGGTTRSMDAFSVDNPVAQAPDISVDPKKYPDASFMALQLDDGSWLVCAALVRYWGFFWRERLLLEFATIAAWVIAVSLIASRQLSRPIENLAKDVRLAGMNPSSAPIPATGPRELQLVAQTINAMRDQIQKFIAARTTMLAAISHDLRTPLTRLRLRGEFIDDMEQQARLFRDVDEMQAMVDGALSFFRDDAVCEEMTTCDLPGILRTIVNDFADQNIILEYSGPVRATSQGRPFALKRVFTNLVENAVKYATVPSLELRCMPTQSVITIRDHGPGIPDDQIGRIFEPYFRGDKSRNRETGGIGLGLTSALSIVQTHGGEIKASNHPEGGLEIQVILPKTPSDFPDRIVAIF</sequence>
<comment type="subcellular location">
    <subcellularLocation>
        <location evidence="2">Cell inner membrane</location>
        <topology evidence="2">Multi-pass membrane protein</topology>
    </subcellularLocation>
</comment>
<feature type="transmembrane region" description="Helical" evidence="15">
    <location>
        <begin position="179"/>
        <end position="197"/>
    </location>
</feature>
<dbReference type="InterPro" id="IPR003660">
    <property type="entry name" value="HAMP_dom"/>
</dbReference>
<evidence type="ECO:0000256" key="9">
    <source>
        <dbReference type="ARBA" id="ARBA00022741"/>
    </source>
</evidence>
<dbReference type="InterPro" id="IPR004358">
    <property type="entry name" value="Sig_transdc_His_kin-like_C"/>
</dbReference>
<evidence type="ECO:0000256" key="12">
    <source>
        <dbReference type="ARBA" id="ARBA00022989"/>
    </source>
</evidence>
<dbReference type="Pfam" id="PF00512">
    <property type="entry name" value="HisKA"/>
    <property type="match status" value="1"/>
</dbReference>
<evidence type="ECO:0000256" key="13">
    <source>
        <dbReference type="ARBA" id="ARBA00023012"/>
    </source>
</evidence>
<evidence type="ECO:0000256" key="3">
    <source>
        <dbReference type="ARBA" id="ARBA00012438"/>
    </source>
</evidence>
<evidence type="ECO:0000256" key="15">
    <source>
        <dbReference type="SAM" id="Phobius"/>
    </source>
</evidence>
<evidence type="ECO:0000256" key="10">
    <source>
        <dbReference type="ARBA" id="ARBA00022777"/>
    </source>
</evidence>
<dbReference type="InterPro" id="IPR003661">
    <property type="entry name" value="HisK_dim/P_dom"/>
</dbReference>
<feature type="domain" description="HAMP" evidence="17">
    <location>
        <begin position="199"/>
        <end position="251"/>
    </location>
</feature>
<name>A0ABR9YWT3_9PROT</name>
<keyword evidence="12 15" id="KW-1133">Transmembrane helix</keyword>
<dbReference type="Pfam" id="PF02518">
    <property type="entry name" value="HATPase_c"/>
    <property type="match status" value="1"/>
</dbReference>
<dbReference type="InterPro" id="IPR005467">
    <property type="entry name" value="His_kinase_dom"/>
</dbReference>
<dbReference type="Pfam" id="PF00672">
    <property type="entry name" value="HAMP"/>
    <property type="match status" value="1"/>
</dbReference>
<keyword evidence="4" id="KW-1003">Cell membrane</keyword>
<evidence type="ECO:0000256" key="1">
    <source>
        <dbReference type="ARBA" id="ARBA00000085"/>
    </source>
</evidence>
<dbReference type="PRINTS" id="PR00344">
    <property type="entry name" value="BCTRLSENSOR"/>
</dbReference>
<keyword evidence="11" id="KW-0067">ATP-binding</keyword>
<evidence type="ECO:0000256" key="8">
    <source>
        <dbReference type="ARBA" id="ARBA00022692"/>
    </source>
</evidence>
<accession>A0ABR9YWT3</accession>
<feature type="transmembrane region" description="Helical" evidence="15">
    <location>
        <begin position="15"/>
        <end position="36"/>
    </location>
</feature>
<dbReference type="SMART" id="SM00388">
    <property type="entry name" value="HisKA"/>
    <property type="match status" value="1"/>
</dbReference>
<dbReference type="PROSITE" id="PS50109">
    <property type="entry name" value="HIS_KIN"/>
    <property type="match status" value="1"/>
</dbReference>
<feature type="domain" description="Histidine kinase" evidence="16">
    <location>
        <begin position="259"/>
        <end position="458"/>
    </location>
</feature>
<evidence type="ECO:0000256" key="11">
    <source>
        <dbReference type="ARBA" id="ARBA00022840"/>
    </source>
</evidence>
<evidence type="ECO:0000313" key="19">
    <source>
        <dbReference type="Proteomes" id="UP000662701"/>
    </source>
</evidence>
<keyword evidence="7" id="KW-0808">Transferase</keyword>
<keyword evidence="10" id="KW-0418">Kinase</keyword>
<keyword evidence="13" id="KW-0902">Two-component regulatory system</keyword>
<keyword evidence="6" id="KW-0597">Phosphoprotein</keyword>
<dbReference type="PROSITE" id="PS50885">
    <property type="entry name" value="HAMP"/>
    <property type="match status" value="1"/>
</dbReference>
<reference evidence="19" key="1">
    <citation type="submission" date="2020-04" db="EMBL/GenBank/DDBJ databases">
        <title>Description of novel Gluconacetobacter.</title>
        <authorList>
            <person name="Sombolestani A."/>
        </authorList>
    </citation>
    <scope>NUCLEOTIDE SEQUENCE [LARGE SCALE GENOMIC DNA]</scope>
    <source>
        <strain evidence="19">LMG 1745</strain>
    </source>
</reference>
<dbReference type="InterPro" id="IPR036890">
    <property type="entry name" value="HATPase_C_sf"/>
</dbReference>
<dbReference type="InterPro" id="IPR050980">
    <property type="entry name" value="2C_sensor_his_kinase"/>
</dbReference>
<dbReference type="CDD" id="cd00082">
    <property type="entry name" value="HisKA"/>
    <property type="match status" value="1"/>
</dbReference>
<dbReference type="Proteomes" id="UP000662701">
    <property type="component" value="Unassembled WGS sequence"/>
</dbReference>
<dbReference type="RefSeq" id="WP_194262635.1">
    <property type="nucleotide sequence ID" value="NZ_JABCQH010000007.1"/>
</dbReference>
<keyword evidence="14 15" id="KW-0472">Membrane</keyword>
<keyword evidence="9" id="KW-0547">Nucleotide-binding</keyword>